<protein>
    <submittedName>
        <fullName evidence="1">Uncharacterized protein</fullName>
    </submittedName>
</protein>
<organism evidence="1 2">
    <name type="scientific">Gordonia asplenii</name>
    <dbReference type="NCBI Taxonomy" id="2725283"/>
    <lineage>
        <taxon>Bacteria</taxon>
        <taxon>Bacillati</taxon>
        <taxon>Actinomycetota</taxon>
        <taxon>Actinomycetes</taxon>
        <taxon>Mycobacteriales</taxon>
        <taxon>Gordoniaceae</taxon>
        <taxon>Gordonia</taxon>
    </lineage>
</organism>
<comment type="caution">
    <text evidence="1">The sequence shown here is derived from an EMBL/GenBank/DDBJ whole genome shotgun (WGS) entry which is preliminary data.</text>
</comment>
<evidence type="ECO:0000313" key="1">
    <source>
        <dbReference type="EMBL" id="NMO03122.1"/>
    </source>
</evidence>
<name>A0A848KY07_9ACTN</name>
<sequence>MSTREMRTVYGLVERAFRAGTAQCRRDGWERCRKSKHRPQGYYRFHYYVRADDRDPNARSASVAIAAQGPDVDDLIDRVAPDLS</sequence>
<dbReference type="RefSeq" id="WP_170195630.1">
    <property type="nucleotide sequence ID" value="NZ_JABBNB010000020.1"/>
</dbReference>
<gene>
    <name evidence="1" type="ORF">HH308_18070</name>
</gene>
<keyword evidence="2" id="KW-1185">Reference proteome</keyword>
<evidence type="ECO:0000313" key="2">
    <source>
        <dbReference type="Proteomes" id="UP000550729"/>
    </source>
</evidence>
<accession>A0A848KY07</accession>
<reference evidence="1 2" key="1">
    <citation type="submission" date="2020-04" db="EMBL/GenBank/DDBJ databases">
        <title>Gordonia sp. nov. TBRC 11910.</title>
        <authorList>
            <person name="Suriyachadkun C."/>
        </authorList>
    </citation>
    <scope>NUCLEOTIDE SEQUENCE [LARGE SCALE GENOMIC DNA]</scope>
    <source>
        <strain evidence="1 2">TBRC 11910</strain>
    </source>
</reference>
<dbReference type="AlphaFoldDB" id="A0A848KY07"/>
<proteinExistence type="predicted"/>
<dbReference type="EMBL" id="JABBNB010000020">
    <property type="protein sequence ID" value="NMO03122.1"/>
    <property type="molecule type" value="Genomic_DNA"/>
</dbReference>
<dbReference type="Proteomes" id="UP000550729">
    <property type="component" value="Unassembled WGS sequence"/>
</dbReference>